<comment type="caution">
    <text evidence="3">The sequence shown here is derived from an EMBL/GenBank/DDBJ whole genome shotgun (WGS) entry which is preliminary data.</text>
</comment>
<keyword evidence="4" id="KW-1185">Reference proteome</keyword>
<dbReference type="AlphaFoldDB" id="A0AAV4LVB6"/>
<feature type="transmembrane region" description="Helical" evidence="2">
    <location>
        <begin position="119"/>
        <end position="140"/>
    </location>
</feature>
<feature type="compositionally biased region" description="Pro residues" evidence="1">
    <location>
        <begin position="289"/>
        <end position="299"/>
    </location>
</feature>
<feature type="region of interest" description="Disordered" evidence="1">
    <location>
        <begin position="285"/>
        <end position="315"/>
    </location>
</feature>
<feature type="compositionally biased region" description="Low complexity" evidence="1">
    <location>
        <begin position="300"/>
        <end position="315"/>
    </location>
</feature>
<name>A0AAV4LVB6_BABCB</name>
<dbReference type="GeneID" id="94195419"/>
<evidence type="ECO:0000313" key="3">
    <source>
        <dbReference type="EMBL" id="GIX63938.1"/>
    </source>
</evidence>
<accession>A0AAV4LVB6</accession>
<sequence length="351" mass="38156">MGKQKSLTEPPKDLKEAIDWLALVGGGFGTTSLGTGKYSELGKRLEELQGFNTAAQNTLPISNYEGIIKKLAEGLGYGFLGYSGQETDNFSGSGIVASNGGYISTYRYVQWQDDQKSDYALIFLGSAYVTYYFLTFLYWACSNNYSGPWKGLPLQDHQRPGIYLKGMGFYIDTLVRDKWSYNLANDLDSGYNGFTELNVSNSYFNNLTYSKFLTTLQRKAPTDAINCPLTSLYLLAHHYFSLNPSSDVTRLMKQIKGNFLKLGGYGNDDYQTLKTQIKEFLSKVKTFTPTPPPLPPQPPQSGASTTSSPQSSSAGPAVGGLVGVGALGAGAAYGLNLGGAKTLVNGLLHLR</sequence>
<evidence type="ECO:0000313" key="4">
    <source>
        <dbReference type="Proteomes" id="UP001497744"/>
    </source>
</evidence>
<dbReference type="RefSeq" id="XP_067716007.1">
    <property type="nucleotide sequence ID" value="XM_067859906.1"/>
</dbReference>
<protein>
    <submittedName>
        <fullName evidence="3">Variant erythrocyte surface antigen-1 family protein</fullName>
    </submittedName>
</protein>
<evidence type="ECO:0000256" key="2">
    <source>
        <dbReference type="SAM" id="Phobius"/>
    </source>
</evidence>
<reference evidence="3 4" key="1">
    <citation type="submission" date="2021-06" db="EMBL/GenBank/DDBJ databases">
        <title>Genome sequence of Babesia caballi.</title>
        <authorList>
            <person name="Yamagishi J."/>
            <person name="Kidaka T."/>
            <person name="Ochi A."/>
        </authorList>
    </citation>
    <scope>NUCLEOTIDE SEQUENCE [LARGE SCALE GENOMIC DNA]</scope>
    <source>
        <strain evidence="3">USDA-D6B2</strain>
    </source>
</reference>
<keyword evidence="2" id="KW-1133">Transmembrane helix</keyword>
<gene>
    <name evidence="3" type="ORF">BcabD6B2_33730</name>
</gene>
<evidence type="ECO:0000256" key="1">
    <source>
        <dbReference type="SAM" id="MobiDB-lite"/>
    </source>
</evidence>
<organism evidence="3 4">
    <name type="scientific">Babesia caballi</name>
    <dbReference type="NCBI Taxonomy" id="5871"/>
    <lineage>
        <taxon>Eukaryota</taxon>
        <taxon>Sar</taxon>
        <taxon>Alveolata</taxon>
        <taxon>Apicomplexa</taxon>
        <taxon>Aconoidasida</taxon>
        <taxon>Piroplasmida</taxon>
        <taxon>Babesiidae</taxon>
        <taxon>Babesia</taxon>
    </lineage>
</organism>
<dbReference type="Proteomes" id="UP001497744">
    <property type="component" value="Unassembled WGS sequence"/>
</dbReference>
<keyword evidence="2" id="KW-0812">Transmembrane</keyword>
<keyword evidence="2" id="KW-0472">Membrane</keyword>
<dbReference type="EMBL" id="BPLF01000003">
    <property type="protein sequence ID" value="GIX63938.1"/>
    <property type="molecule type" value="Genomic_DNA"/>
</dbReference>
<proteinExistence type="predicted"/>